<proteinExistence type="predicted"/>
<evidence type="ECO:0000256" key="3">
    <source>
        <dbReference type="ARBA" id="ARBA00022692"/>
    </source>
</evidence>
<dbReference type="EMBL" id="CH954179">
    <property type="protein sequence ID" value="EDV56115.2"/>
    <property type="molecule type" value="Genomic_DNA"/>
</dbReference>
<dbReference type="CDD" id="cd00112">
    <property type="entry name" value="LDLa"/>
    <property type="match status" value="3"/>
</dbReference>
<feature type="disulfide bond" evidence="8">
    <location>
        <begin position="151"/>
        <end position="163"/>
    </location>
</feature>
<dbReference type="PROSITE" id="PS50068">
    <property type="entry name" value="LDLRA_2"/>
    <property type="match status" value="3"/>
</dbReference>
<reference evidence="12 13" key="1">
    <citation type="journal article" date="2007" name="Nature">
        <title>Evolution of genes and genomes on the Drosophila phylogeny.</title>
        <authorList>
            <consortium name="Drosophila 12 Genomes Consortium"/>
            <person name="Clark A.G."/>
            <person name="Eisen M.B."/>
            <person name="Smith D.R."/>
            <person name="Bergman C.M."/>
            <person name="Oliver B."/>
            <person name="Markow T.A."/>
            <person name="Kaufman T.C."/>
            <person name="Kellis M."/>
            <person name="Gelbart W."/>
            <person name="Iyer V.N."/>
            <person name="Pollard D.A."/>
            <person name="Sackton T.B."/>
            <person name="Larracuente A.M."/>
            <person name="Singh N.D."/>
            <person name="Abad J.P."/>
            <person name="Abt D.N."/>
            <person name="Adryan B."/>
            <person name="Aguade M."/>
            <person name="Akashi H."/>
            <person name="Anderson W.W."/>
            <person name="Aquadro C.F."/>
            <person name="Ardell D.H."/>
            <person name="Arguello R."/>
            <person name="Artieri C.G."/>
            <person name="Barbash D.A."/>
            <person name="Barker D."/>
            <person name="Barsanti P."/>
            <person name="Batterham P."/>
            <person name="Batzoglou S."/>
            <person name="Begun D."/>
            <person name="Bhutkar A."/>
            <person name="Blanco E."/>
            <person name="Bosak S.A."/>
            <person name="Bradley R.K."/>
            <person name="Brand A.D."/>
            <person name="Brent M.R."/>
            <person name="Brooks A.N."/>
            <person name="Brown R.H."/>
            <person name="Butlin R.K."/>
            <person name="Caggese C."/>
            <person name="Calvi B.R."/>
            <person name="Bernardo de Carvalho A."/>
            <person name="Caspi A."/>
            <person name="Castrezana S."/>
            <person name="Celniker S.E."/>
            <person name="Chang J.L."/>
            <person name="Chapple C."/>
            <person name="Chatterji S."/>
            <person name="Chinwalla A."/>
            <person name="Civetta A."/>
            <person name="Clifton S.W."/>
            <person name="Comeron J.M."/>
            <person name="Costello J.C."/>
            <person name="Coyne J.A."/>
            <person name="Daub J."/>
            <person name="David R.G."/>
            <person name="Delcher A.L."/>
            <person name="Delehaunty K."/>
            <person name="Do C.B."/>
            <person name="Ebling H."/>
            <person name="Edwards K."/>
            <person name="Eickbush T."/>
            <person name="Evans J.D."/>
            <person name="Filipski A."/>
            <person name="Findeiss S."/>
            <person name="Freyhult E."/>
            <person name="Fulton L."/>
            <person name="Fulton R."/>
            <person name="Garcia A.C."/>
            <person name="Gardiner A."/>
            <person name="Garfield D.A."/>
            <person name="Garvin B.E."/>
            <person name="Gibson G."/>
            <person name="Gilbert D."/>
            <person name="Gnerre S."/>
            <person name="Godfrey J."/>
            <person name="Good R."/>
            <person name="Gotea V."/>
            <person name="Gravely B."/>
            <person name="Greenberg A.J."/>
            <person name="Griffiths-Jones S."/>
            <person name="Gross S."/>
            <person name="Guigo R."/>
            <person name="Gustafson E.A."/>
            <person name="Haerty W."/>
            <person name="Hahn M.W."/>
            <person name="Halligan D.L."/>
            <person name="Halpern A.L."/>
            <person name="Halter G.M."/>
            <person name="Han M.V."/>
            <person name="Heger A."/>
            <person name="Hillier L."/>
            <person name="Hinrichs A.S."/>
            <person name="Holmes I."/>
            <person name="Hoskins R.A."/>
            <person name="Hubisz M.J."/>
            <person name="Hultmark D."/>
            <person name="Huntley M.A."/>
            <person name="Jaffe D.B."/>
            <person name="Jagadeeshan S."/>
            <person name="Jeck W.R."/>
            <person name="Johnson J."/>
            <person name="Jones C.D."/>
            <person name="Jordan W.C."/>
            <person name="Karpen G.H."/>
            <person name="Kataoka E."/>
            <person name="Keightley P.D."/>
            <person name="Kheradpour P."/>
            <person name="Kirkness E.F."/>
            <person name="Koerich L.B."/>
            <person name="Kristiansen K."/>
            <person name="Kudrna D."/>
            <person name="Kulathinal R.J."/>
            <person name="Kumar S."/>
            <person name="Kwok R."/>
            <person name="Lander E."/>
            <person name="Langley C.H."/>
            <person name="Lapoint R."/>
            <person name="Lazzaro B.P."/>
            <person name="Lee S.J."/>
            <person name="Levesque L."/>
            <person name="Li R."/>
            <person name="Lin C.F."/>
            <person name="Lin M.F."/>
            <person name="Lindblad-Toh K."/>
            <person name="Llopart A."/>
            <person name="Long M."/>
            <person name="Low L."/>
            <person name="Lozovsky E."/>
            <person name="Lu J."/>
            <person name="Luo M."/>
            <person name="Machado C.A."/>
            <person name="Makalowski W."/>
            <person name="Marzo M."/>
            <person name="Matsuda M."/>
            <person name="Matzkin L."/>
            <person name="McAllister B."/>
            <person name="McBride C.S."/>
            <person name="McKernan B."/>
            <person name="McKernan K."/>
            <person name="Mendez-Lago M."/>
            <person name="Minx P."/>
            <person name="Mollenhauer M.U."/>
            <person name="Montooth K."/>
            <person name="Mount S.M."/>
            <person name="Mu X."/>
            <person name="Myers E."/>
            <person name="Negre B."/>
            <person name="Newfeld S."/>
            <person name="Nielsen R."/>
            <person name="Noor M.A."/>
            <person name="O'Grady P."/>
            <person name="Pachter L."/>
            <person name="Papaceit M."/>
            <person name="Parisi M.J."/>
            <person name="Parisi M."/>
            <person name="Parts L."/>
            <person name="Pedersen J.S."/>
            <person name="Pesole G."/>
            <person name="Phillippy A.M."/>
            <person name="Ponting C.P."/>
            <person name="Pop M."/>
            <person name="Porcelli D."/>
            <person name="Powell J.R."/>
            <person name="Prohaska S."/>
            <person name="Pruitt K."/>
            <person name="Puig M."/>
            <person name="Quesneville H."/>
            <person name="Ram K.R."/>
            <person name="Rand D."/>
            <person name="Rasmussen M.D."/>
            <person name="Reed L.K."/>
            <person name="Reenan R."/>
            <person name="Reily A."/>
            <person name="Remington K.A."/>
            <person name="Rieger T.T."/>
            <person name="Ritchie M.G."/>
            <person name="Robin C."/>
            <person name="Rogers Y.H."/>
            <person name="Rohde C."/>
            <person name="Rozas J."/>
            <person name="Rubenfield M.J."/>
            <person name="Ruiz A."/>
            <person name="Russo S."/>
            <person name="Salzberg S.L."/>
            <person name="Sanchez-Gracia A."/>
            <person name="Saranga D.J."/>
            <person name="Sato H."/>
            <person name="Schaeffer S.W."/>
            <person name="Schatz M.C."/>
            <person name="Schlenke T."/>
            <person name="Schwartz R."/>
            <person name="Segarra C."/>
            <person name="Singh R.S."/>
            <person name="Sirot L."/>
            <person name="Sirota M."/>
            <person name="Sisneros N.B."/>
            <person name="Smith C.D."/>
            <person name="Smith T.F."/>
            <person name="Spieth J."/>
            <person name="Stage D.E."/>
            <person name="Stark A."/>
            <person name="Stephan W."/>
            <person name="Strausberg R.L."/>
            <person name="Strempel S."/>
            <person name="Sturgill D."/>
            <person name="Sutton G."/>
            <person name="Sutton G.G."/>
            <person name="Tao W."/>
            <person name="Teichmann S."/>
            <person name="Tobari Y.N."/>
            <person name="Tomimura Y."/>
            <person name="Tsolas J.M."/>
            <person name="Valente V.L."/>
            <person name="Venter E."/>
            <person name="Venter J.C."/>
            <person name="Vicario S."/>
            <person name="Vieira F.G."/>
            <person name="Vilella A.J."/>
            <person name="Villasante A."/>
            <person name="Walenz B."/>
            <person name="Wang J."/>
            <person name="Wasserman M."/>
            <person name="Watts T."/>
            <person name="Wilson D."/>
            <person name="Wilson R.K."/>
            <person name="Wing R.A."/>
            <person name="Wolfner M.F."/>
            <person name="Wong A."/>
            <person name="Wong G.K."/>
            <person name="Wu C.I."/>
            <person name="Wu G."/>
            <person name="Yamamoto D."/>
            <person name="Yang H.P."/>
            <person name="Yang S.P."/>
            <person name="Yorke J.A."/>
            <person name="Yoshida K."/>
            <person name="Zdobnov E."/>
            <person name="Zhang P."/>
            <person name="Zhang Y."/>
            <person name="Zimin A.V."/>
            <person name="Baldwin J."/>
            <person name="Abdouelleil A."/>
            <person name="Abdulkadir J."/>
            <person name="Abebe A."/>
            <person name="Abera B."/>
            <person name="Abreu J."/>
            <person name="Acer S.C."/>
            <person name="Aftuck L."/>
            <person name="Alexander A."/>
            <person name="An P."/>
            <person name="Anderson E."/>
            <person name="Anderson S."/>
            <person name="Arachi H."/>
            <person name="Azer M."/>
            <person name="Bachantsang P."/>
            <person name="Barry A."/>
            <person name="Bayul T."/>
            <person name="Berlin A."/>
            <person name="Bessette D."/>
            <person name="Bloom T."/>
            <person name="Blye J."/>
            <person name="Boguslavskiy L."/>
            <person name="Bonnet C."/>
            <person name="Boukhgalter B."/>
            <person name="Bourzgui I."/>
            <person name="Brown A."/>
            <person name="Cahill P."/>
            <person name="Channer S."/>
            <person name="Cheshatsang Y."/>
            <person name="Chuda L."/>
            <person name="Citroen M."/>
            <person name="Collymore A."/>
            <person name="Cooke P."/>
            <person name="Costello M."/>
            <person name="D'Aco K."/>
            <person name="Daza R."/>
            <person name="De Haan G."/>
            <person name="DeGray S."/>
            <person name="DeMaso C."/>
            <person name="Dhargay N."/>
            <person name="Dooley K."/>
            <person name="Dooley E."/>
            <person name="Doricent M."/>
            <person name="Dorje P."/>
            <person name="Dorjee K."/>
            <person name="Dupes A."/>
            <person name="Elong R."/>
            <person name="Falk J."/>
            <person name="Farina A."/>
            <person name="Faro S."/>
            <person name="Ferguson D."/>
            <person name="Fisher S."/>
            <person name="Foley C.D."/>
            <person name="Franke A."/>
            <person name="Friedrich D."/>
            <person name="Gadbois L."/>
            <person name="Gearin G."/>
            <person name="Gearin C.R."/>
            <person name="Giannoukos G."/>
            <person name="Goode T."/>
            <person name="Graham J."/>
            <person name="Grandbois E."/>
            <person name="Grewal S."/>
            <person name="Gyaltsen K."/>
            <person name="Hafez N."/>
            <person name="Hagos B."/>
            <person name="Hall J."/>
            <person name="Henson C."/>
            <person name="Hollinger A."/>
            <person name="Honan T."/>
            <person name="Huard M.D."/>
            <person name="Hughes L."/>
            <person name="Hurhula B."/>
            <person name="Husby M.E."/>
            <person name="Kamat A."/>
            <person name="Kanga B."/>
            <person name="Kashin S."/>
            <person name="Khazanovich D."/>
            <person name="Kisner P."/>
            <person name="Lance K."/>
            <person name="Lara M."/>
            <person name="Lee W."/>
            <person name="Lennon N."/>
            <person name="Letendre F."/>
            <person name="LeVine R."/>
            <person name="Lipovsky A."/>
            <person name="Liu X."/>
            <person name="Liu J."/>
            <person name="Liu S."/>
            <person name="Lokyitsang T."/>
            <person name="Lokyitsang Y."/>
            <person name="Lubonja R."/>
            <person name="Lui A."/>
            <person name="MacDonald P."/>
            <person name="Magnisalis V."/>
            <person name="Maru K."/>
            <person name="Matthews C."/>
            <person name="McCusker W."/>
            <person name="McDonough S."/>
            <person name="Mehta T."/>
            <person name="Meldrim J."/>
            <person name="Meneus L."/>
            <person name="Mihai O."/>
            <person name="Mihalev A."/>
            <person name="Mihova T."/>
            <person name="Mittelman R."/>
            <person name="Mlenga V."/>
            <person name="Montmayeur A."/>
            <person name="Mulrain L."/>
            <person name="Navidi A."/>
            <person name="Naylor J."/>
            <person name="Negash T."/>
            <person name="Nguyen T."/>
            <person name="Nguyen N."/>
            <person name="Nicol R."/>
            <person name="Norbu C."/>
            <person name="Norbu N."/>
            <person name="Novod N."/>
            <person name="O'Neill B."/>
            <person name="Osman S."/>
            <person name="Markiewicz E."/>
            <person name="Oyono O.L."/>
            <person name="Patti C."/>
            <person name="Phunkhang P."/>
            <person name="Pierre F."/>
            <person name="Priest M."/>
            <person name="Raghuraman S."/>
            <person name="Rege F."/>
            <person name="Reyes R."/>
            <person name="Rise C."/>
            <person name="Rogov P."/>
            <person name="Ross K."/>
            <person name="Ryan E."/>
            <person name="Settipalli S."/>
            <person name="Shea T."/>
            <person name="Sherpa N."/>
            <person name="Shi L."/>
            <person name="Shih D."/>
            <person name="Sparrow T."/>
            <person name="Spaulding J."/>
            <person name="Stalker J."/>
            <person name="Stange-Thomann N."/>
            <person name="Stavropoulos S."/>
            <person name="Stone C."/>
            <person name="Strader C."/>
            <person name="Tesfaye S."/>
            <person name="Thomson T."/>
            <person name="Thoulutsang Y."/>
            <person name="Thoulutsang D."/>
            <person name="Topham K."/>
            <person name="Topping I."/>
            <person name="Tsamla T."/>
            <person name="Vassiliev H."/>
            <person name="Vo A."/>
            <person name="Wangchuk T."/>
            <person name="Wangdi T."/>
            <person name="Weiand M."/>
            <person name="Wilkinson J."/>
            <person name="Wilson A."/>
            <person name="Yadav S."/>
            <person name="Young G."/>
            <person name="Yu Q."/>
            <person name="Zembek L."/>
            <person name="Zhong D."/>
            <person name="Zimmer A."/>
            <person name="Zwirko Z."/>
            <person name="Jaffe D.B."/>
            <person name="Alvarez P."/>
            <person name="Brockman W."/>
            <person name="Butler J."/>
            <person name="Chin C."/>
            <person name="Gnerre S."/>
            <person name="Grabherr M."/>
            <person name="Kleber M."/>
            <person name="Mauceli E."/>
            <person name="MacCallum I."/>
        </authorList>
    </citation>
    <scope>NUCLEOTIDE SEQUENCE [LARGE SCALE GENOMIC DNA]</scope>
    <source>
        <strain evidence="12 13">TSC#14021-0224.01</strain>
    </source>
</reference>
<dbReference type="PANTHER" id="PTHR24270">
    <property type="entry name" value="LOW-DENSITY LIPOPROTEIN RECEPTOR-RELATED"/>
    <property type="match status" value="1"/>
</dbReference>
<dbReference type="Gene3D" id="2.40.128.620">
    <property type="match status" value="1"/>
</dbReference>
<dbReference type="PROSITE" id="PS01209">
    <property type="entry name" value="LDLRA_1"/>
    <property type="match status" value="2"/>
</dbReference>
<dbReference type="PROSITE" id="PS50923">
    <property type="entry name" value="SUSHI"/>
    <property type="match status" value="1"/>
</dbReference>
<feature type="transmembrane region" description="Helical" evidence="10">
    <location>
        <begin position="299"/>
        <end position="321"/>
    </location>
</feature>
<dbReference type="GO" id="GO:0016192">
    <property type="term" value="P:vesicle-mediated transport"/>
    <property type="evidence" value="ECO:0007669"/>
    <property type="project" value="UniProtKB-ARBA"/>
</dbReference>
<evidence type="ECO:0000259" key="11">
    <source>
        <dbReference type="PROSITE" id="PS50923"/>
    </source>
</evidence>
<reference evidence="12 13" key="2">
    <citation type="journal article" date="2008" name="Bioinformatics">
        <title>Assembly reconciliation.</title>
        <authorList>
            <person name="Zimin A.V."/>
            <person name="Smith D.R."/>
            <person name="Sutton G."/>
            <person name="Yorke J.A."/>
        </authorList>
    </citation>
    <scope>NUCLEOTIDE SEQUENCE [LARGE SCALE GENOMIC DNA]</scope>
    <source>
        <strain evidence="12 13">TSC#14021-0224.01</strain>
    </source>
</reference>
<evidence type="ECO:0000256" key="9">
    <source>
        <dbReference type="PROSITE-ProRule" id="PRU00302"/>
    </source>
</evidence>
<dbReference type="GO" id="GO:0005886">
    <property type="term" value="C:plasma membrane"/>
    <property type="evidence" value="ECO:0007669"/>
    <property type="project" value="TreeGrafter"/>
</dbReference>
<dbReference type="Proteomes" id="UP000008711">
    <property type="component" value="Unassembled WGS sequence"/>
</dbReference>
<evidence type="ECO:0000256" key="8">
    <source>
        <dbReference type="PROSITE-ProRule" id="PRU00124"/>
    </source>
</evidence>
<dbReference type="Gene3D" id="4.10.400.10">
    <property type="entry name" value="Low-density Lipoprotein Receptor"/>
    <property type="match status" value="2"/>
</dbReference>
<dbReference type="GO" id="GO:0012505">
    <property type="term" value="C:endomembrane system"/>
    <property type="evidence" value="ECO:0007669"/>
    <property type="project" value="UniProtKB-SubCell"/>
</dbReference>
<dbReference type="SMART" id="SM00192">
    <property type="entry name" value="LDLa"/>
    <property type="match status" value="3"/>
</dbReference>
<dbReference type="SUPFAM" id="SSF57424">
    <property type="entry name" value="LDL receptor-like module"/>
    <property type="match status" value="3"/>
</dbReference>
<evidence type="ECO:0000256" key="10">
    <source>
        <dbReference type="SAM" id="Phobius"/>
    </source>
</evidence>
<evidence type="ECO:0000256" key="1">
    <source>
        <dbReference type="ARBA" id="ARBA00004167"/>
    </source>
</evidence>
<dbReference type="InterPro" id="IPR035976">
    <property type="entry name" value="Sushi/SCR/CCP_sf"/>
</dbReference>
<feature type="disulfide bond" evidence="8">
    <location>
        <begin position="106"/>
        <end position="118"/>
    </location>
</feature>
<keyword evidence="6 10" id="KW-0472">Membrane</keyword>
<feature type="disulfide bond" evidence="8">
    <location>
        <begin position="72"/>
        <end position="90"/>
    </location>
</feature>
<organism evidence="12 13">
    <name type="scientific">Drosophila erecta</name>
    <name type="common">Fruit fly</name>
    <dbReference type="NCBI Taxonomy" id="7220"/>
    <lineage>
        <taxon>Eukaryota</taxon>
        <taxon>Metazoa</taxon>
        <taxon>Ecdysozoa</taxon>
        <taxon>Arthropoda</taxon>
        <taxon>Hexapoda</taxon>
        <taxon>Insecta</taxon>
        <taxon>Pterygota</taxon>
        <taxon>Neoptera</taxon>
        <taxon>Endopterygota</taxon>
        <taxon>Diptera</taxon>
        <taxon>Brachycera</taxon>
        <taxon>Muscomorpha</taxon>
        <taxon>Ephydroidea</taxon>
        <taxon>Drosophilidae</taxon>
        <taxon>Drosophila</taxon>
        <taxon>Sophophora</taxon>
    </lineage>
</organism>
<dbReference type="KEGG" id="der:6549273"/>
<dbReference type="OrthoDB" id="2019384at2759"/>
<keyword evidence="5 10" id="KW-1133">Transmembrane helix</keyword>
<evidence type="ECO:0000256" key="5">
    <source>
        <dbReference type="ARBA" id="ARBA00022989"/>
    </source>
</evidence>
<dbReference type="InterPro" id="IPR000436">
    <property type="entry name" value="Sushi_SCR_CCP_dom"/>
</dbReference>
<evidence type="ECO:0000313" key="13">
    <source>
        <dbReference type="Proteomes" id="UP000008711"/>
    </source>
</evidence>
<feature type="disulfide bond" evidence="8">
    <location>
        <begin position="158"/>
        <end position="176"/>
    </location>
</feature>
<feature type="domain" description="Sushi" evidence="11">
    <location>
        <begin position="232"/>
        <end position="296"/>
    </location>
</feature>
<dbReference type="Gene3D" id="2.10.70.10">
    <property type="entry name" value="Complement Module, domain 1"/>
    <property type="match status" value="1"/>
</dbReference>
<dbReference type="AlphaFoldDB" id="B3NRG3"/>
<dbReference type="InterPro" id="IPR023415">
    <property type="entry name" value="LDLR_class-A_CS"/>
</dbReference>
<name>B3NRG3_DROER</name>
<dbReference type="SUPFAM" id="SSF57535">
    <property type="entry name" value="Complement control module/SCR domain"/>
    <property type="match status" value="1"/>
</dbReference>
<evidence type="ECO:0000256" key="2">
    <source>
        <dbReference type="ARBA" id="ARBA00004308"/>
    </source>
</evidence>
<dbReference type="HOGENOM" id="CLU_953981_0_0_1"/>
<evidence type="ECO:0000313" key="12">
    <source>
        <dbReference type="EMBL" id="EDV56115.2"/>
    </source>
</evidence>
<protein>
    <recommendedName>
        <fullName evidence="11">Sushi domain-containing protein</fullName>
    </recommendedName>
</protein>
<dbReference type="InterPro" id="IPR036055">
    <property type="entry name" value="LDL_receptor-like_sf"/>
</dbReference>
<evidence type="ECO:0000256" key="4">
    <source>
        <dbReference type="ARBA" id="ARBA00022737"/>
    </source>
</evidence>
<dbReference type="InterPro" id="IPR002172">
    <property type="entry name" value="LDrepeatLR_classA_rpt"/>
</dbReference>
<keyword evidence="13" id="KW-1185">Reference proteome</keyword>
<dbReference type="PRINTS" id="PR00261">
    <property type="entry name" value="LDLRECEPTOR"/>
</dbReference>
<dbReference type="PANTHER" id="PTHR24270:SF60">
    <property type="entry name" value="CUB AND LDLA DOMAIN, ISOFORM A-RELATED"/>
    <property type="match status" value="1"/>
</dbReference>
<comment type="subcellular location">
    <subcellularLocation>
        <location evidence="2">Endomembrane system</location>
    </subcellularLocation>
    <subcellularLocation>
        <location evidence="1">Membrane</location>
        <topology evidence="1">Single-pass membrane protein</topology>
    </subcellularLocation>
</comment>
<evidence type="ECO:0000256" key="7">
    <source>
        <dbReference type="ARBA" id="ARBA00023157"/>
    </source>
</evidence>
<keyword evidence="4" id="KW-0677">Repeat</keyword>
<dbReference type="eggNOG" id="KOG1215">
    <property type="taxonomic scope" value="Eukaryota"/>
</dbReference>
<gene>
    <name evidence="12" type="primary">Dere\GG22465</name>
    <name evidence="12" type="synonym">dere_GLEANR_7195</name>
    <name evidence="12" type="synonym">GG22465</name>
    <name evidence="12" type="ORF">Dere_GG22465</name>
</gene>
<keyword evidence="7 8" id="KW-1015">Disulfide bond</keyword>
<dbReference type="Pfam" id="PF00057">
    <property type="entry name" value="Ldl_recept_a"/>
    <property type="match status" value="3"/>
</dbReference>
<sequence>MHLYRHIIIKLVWTAPVIIPLAAPWSRQSVDCNPFRMFRAHQNLSIQLLIFLSLAVAICSALPNATSCGYRCGGGDCIQQDQLCDGTANCLDGSDETAAMCEKVWCPGYAFRCSYGACIASTAVCDGVQDCVDGSDEQGWLCRAQMQQANCDNWEMYCSSGQCMPYSKLCDGIRDCRDGDDELESLCEGVVIPTTTVSSTTRTSTESSIHRITPTAAMTRKPLQPNPIQENMECVVPQLPNVIVRHFTQAILTAGSRVANGTRIYYDCPAEHTLKGDNQNVCQDALWARRFPYCETPQAYIFSLAIVIFCFLIVVLVFLIWRVRRENGTRRQREEHIWLVETSSNLPKPTGIAKV</sequence>
<keyword evidence="3 10" id="KW-0812">Transmembrane</keyword>
<comment type="caution">
    <text evidence="9">Lacks conserved residue(s) required for the propagation of feature annotation.</text>
</comment>
<evidence type="ECO:0000256" key="6">
    <source>
        <dbReference type="ARBA" id="ARBA00023136"/>
    </source>
</evidence>
<feature type="transmembrane region" description="Helical" evidence="10">
    <location>
        <begin position="44"/>
        <end position="63"/>
    </location>
</feature>
<accession>B3NRG3</accession>
<keyword evidence="9" id="KW-0768">Sushi</keyword>
<dbReference type="InterPro" id="IPR050685">
    <property type="entry name" value="LDLR"/>
</dbReference>
<feature type="disulfide bond" evidence="8">
    <location>
        <begin position="113"/>
        <end position="131"/>
    </location>
</feature>